<comment type="pathway">
    <text evidence="1">Lipid metabolism; fatty acid beta-oxidation.</text>
</comment>
<dbReference type="EMBL" id="KN728952">
    <property type="protein sequence ID" value="KIH62987.1"/>
    <property type="molecule type" value="Genomic_DNA"/>
</dbReference>
<dbReference type="GO" id="GO:0006635">
    <property type="term" value="P:fatty acid beta-oxidation"/>
    <property type="evidence" value="ECO:0007669"/>
    <property type="project" value="UniProtKB-UniPathway"/>
</dbReference>
<reference evidence="6 7" key="1">
    <citation type="submission" date="2013-12" db="EMBL/GenBank/DDBJ databases">
        <title>Draft genome of the parsitic nematode Ancylostoma duodenale.</title>
        <authorList>
            <person name="Mitreva M."/>
        </authorList>
    </citation>
    <scope>NUCLEOTIDE SEQUENCE [LARGE SCALE GENOMIC DNA]</scope>
    <source>
        <strain evidence="6 7">Zhejiang</strain>
    </source>
</reference>
<evidence type="ECO:0000256" key="3">
    <source>
        <dbReference type="ARBA" id="ARBA00022832"/>
    </source>
</evidence>
<organism evidence="6 7">
    <name type="scientific">Ancylostoma duodenale</name>
    <dbReference type="NCBI Taxonomy" id="51022"/>
    <lineage>
        <taxon>Eukaryota</taxon>
        <taxon>Metazoa</taxon>
        <taxon>Ecdysozoa</taxon>
        <taxon>Nematoda</taxon>
        <taxon>Chromadorea</taxon>
        <taxon>Rhabditida</taxon>
        <taxon>Rhabditina</taxon>
        <taxon>Rhabditomorpha</taxon>
        <taxon>Strongyloidea</taxon>
        <taxon>Ancylostomatidae</taxon>
        <taxon>Ancylostomatinae</taxon>
        <taxon>Ancylostoma</taxon>
    </lineage>
</organism>
<evidence type="ECO:0000313" key="7">
    <source>
        <dbReference type="Proteomes" id="UP000054047"/>
    </source>
</evidence>
<dbReference type="GO" id="GO:0005739">
    <property type="term" value="C:mitochondrion"/>
    <property type="evidence" value="ECO:0007669"/>
    <property type="project" value="TreeGrafter"/>
</dbReference>
<proteinExistence type="inferred from homology"/>
<dbReference type="PANTHER" id="PTHR43149:SF1">
    <property type="entry name" value="DELTA(3,5)-DELTA(2,4)-DIENOYL-COA ISOMERASE, MITOCHONDRIAL"/>
    <property type="match status" value="1"/>
</dbReference>
<evidence type="ECO:0000256" key="5">
    <source>
        <dbReference type="ARBA" id="ARBA00023235"/>
    </source>
</evidence>
<name>A0A0C2DKC5_9BILA</name>
<comment type="similarity">
    <text evidence="2">Belongs to the enoyl-CoA hydratase/isomerase family.</text>
</comment>
<dbReference type="GO" id="GO:0051750">
    <property type="term" value="F:delta(3,5)-delta(2,4)-dienoyl-CoA isomerase activity"/>
    <property type="evidence" value="ECO:0007669"/>
    <property type="project" value="TreeGrafter"/>
</dbReference>
<dbReference type="AlphaFoldDB" id="A0A0C2DKC5"/>
<dbReference type="UniPathway" id="UPA00659"/>
<dbReference type="InterPro" id="IPR045002">
    <property type="entry name" value="Ech1-like"/>
</dbReference>
<evidence type="ECO:0000313" key="6">
    <source>
        <dbReference type="EMBL" id="KIH62987.1"/>
    </source>
</evidence>
<evidence type="ECO:0000256" key="2">
    <source>
        <dbReference type="ARBA" id="ARBA00005254"/>
    </source>
</evidence>
<protein>
    <submittedName>
        <fullName evidence="6">Uncharacterized protein</fullName>
    </submittedName>
</protein>
<gene>
    <name evidence="6" type="ORF">ANCDUO_06722</name>
</gene>
<dbReference type="InterPro" id="IPR014748">
    <property type="entry name" value="Enoyl-CoA_hydra_C"/>
</dbReference>
<keyword evidence="5" id="KW-0413">Isomerase</keyword>
<dbReference type="PANTHER" id="PTHR43149">
    <property type="entry name" value="ENOYL-COA HYDRATASE"/>
    <property type="match status" value="1"/>
</dbReference>
<evidence type="ECO:0000256" key="4">
    <source>
        <dbReference type="ARBA" id="ARBA00023098"/>
    </source>
</evidence>
<dbReference type="SUPFAM" id="SSF52096">
    <property type="entry name" value="ClpP/crotonase"/>
    <property type="match status" value="1"/>
</dbReference>
<accession>A0A0C2DKC5</accession>
<keyword evidence="7" id="KW-1185">Reference proteome</keyword>
<dbReference type="InterPro" id="IPR029045">
    <property type="entry name" value="ClpP/crotonase-like_dom_sf"/>
</dbReference>
<sequence>MLKEVLILAKKIAEKSPVAVQGTKGGLIVLNYSRDHTVEEGLRFVATWNQSQLMTEDIPKSGLAAMTKSPLPPFSKI</sequence>
<dbReference type="FunFam" id="1.10.12.10:FF:000004">
    <property type="entry name" value="Delta3,5-delta2,4-dienoyl-CoA isomerase"/>
    <property type="match status" value="1"/>
</dbReference>
<evidence type="ECO:0000256" key="1">
    <source>
        <dbReference type="ARBA" id="ARBA00005005"/>
    </source>
</evidence>
<keyword evidence="3" id="KW-0276">Fatty acid metabolism</keyword>
<dbReference type="Proteomes" id="UP000054047">
    <property type="component" value="Unassembled WGS sequence"/>
</dbReference>
<dbReference type="OrthoDB" id="14970at2759"/>
<dbReference type="Gene3D" id="1.10.12.10">
    <property type="entry name" value="Lyase 2-enoyl-coa Hydratase, Chain A, domain 2"/>
    <property type="match status" value="1"/>
</dbReference>
<keyword evidence="4" id="KW-0443">Lipid metabolism</keyword>